<dbReference type="InterPro" id="IPR057572">
    <property type="entry name" value="NonGDSL"/>
</dbReference>
<gene>
    <name evidence="2" type="ORF">ACFQ2F_00935</name>
</gene>
<sequence>MAHKIKTATLAILCLAGVSGFLLLAPAEPLQTEPPRAELPKPKYTAAPSCVGDEGTRPQPAALKAFPKALQSDETLTVLVVGPAAYEDGPFANEESYPNRLARYLTSIFKEQDIELISRNISGEVAEDAAERLRAEIVETDPDLVVWQAGSADALARVDLKEFEAAFTETLDWLEEHGIDVVLVDPRYVPELADDPAYRRIVGAIWYYAAKRDIPLVRRYDMMRSLTLPDDSNAAPPEHRLTGFDHRCMARKVAEVIVVSSNADHFDKRRH</sequence>
<dbReference type="EMBL" id="JBHTJO010000001">
    <property type="protein sequence ID" value="MFD0985659.1"/>
    <property type="molecule type" value="Genomic_DNA"/>
</dbReference>
<proteinExistence type="predicted"/>
<evidence type="ECO:0000313" key="2">
    <source>
        <dbReference type="EMBL" id="MFD0985659.1"/>
    </source>
</evidence>
<keyword evidence="2" id="KW-0378">Hydrolase</keyword>
<keyword evidence="3" id="KW-1185">Reference proteome</keyword>
<evidence type="ECO:0000256" key="1">
    <source>
        <dbReference type="SAM" id="SignalP"/>
    </source>
</evidence>
<name>A0ABW3J5V5_9HYPH</name>
<feature type="signal peptide" evidence="1">
    <location>
        <begin position="1"/>
        <end position="24"/>
    </location>
</feature>
<feature type="chain" id="PRO_5046125703" evidence="1">
    <location>
        <begin position="25"/>
        <end position="271"/>
    </location>
</feature>
<dbReference type="SUPFAM" id="SSF52266">
    <property type="entry name" value="SGNH hydrolase"/>
    <property type="match status" value="1"/>
</dbReference>
<organism evidence="2 3">
    <name type="scientific">Methyloligella solikamskensis</name>
    <dbReference type="NCBI Taxonomy" id="1177756"/>
    <lineage>
        <taxon>Bacteria</taxon>
        <taxon>Pseudomonadati</taxon>
        <taxon>Pseudomonadota</taxon>
        <taxon>Alphaproteobacteria</taxon>
        <taxon>Hyphomicrobiales</taxon>
        <taxon>Hyphomicrobiaceae</taxon>
        <taxon>Methyloligella</taxon>
    </lineage>
</organism>
<comment type="caution">
    <text evidence="2">The sequence shown here is derived from an EMBL/GenBank/DDBJ whole genome shotgun (WGS) entry which is preliminary data.</text>
</comment>
<dbReference type="InterPro" id="IPR036514">
    <property type="entry name" value="SGNH_hydro_sf"/>
</dbReference>
<dbReference type="Pfam" id="PF25182">
    <property type="entry name" value="NonGDSL"/>
    <property type="match status" value="1"/>
</dbReference>
<keyword evidence="1" id="KW-0732">Signal</keyword>
<dbReference type="Proteomes" id="UP001597102">
    <property type="component" value="Unassembled WGS sequence"/>
</dbReference>
<evidence type="ECO:0000313" key="3">
    <source>
        <dbReference type="Proteomes" id="UP001597102"/>
    </source>
</evidence>
<accession>A0ABW3J5V5</accession>
<dbReference type="GO" id="GO:0016787">
    <property type="term" value="F:hydrolase activity"/>
    <property type="evidence" value="ECO:0007669"/>
    <property type="project" value="UniProtKB-KW"/>
</dbReference>
<dbReference type="RefSeq" id="WP_379084349.1">
    <property type="nucleotide sequence ID" value="NZ_JBHTJO010000001.1"/>
</dbReference>
<reference evidence="3" key="1">
    <citation type="journal article" date="2019" name="Int. J. Syst. Evol. Microbiol.">
        <title>The Global Catalogue of Microorganisms (GCM) 10K type strain sequencing project: providing services to taxonomists for standard genome sequencing and annotation.</title>
        <authorList>
            <consortium name="The Broad Institute Genomics Platform"/>
            <consortium name="The Broad Institute Genome Sequencing Center for Infectious Disease"/>
            <person name="Wu L."/>
            <person name="Ma J."/>
        </authorList>
    </citation>
    <scope>NUCLEOTIDE SEQUENCE [LARGE SCALE GENOMIC DNA]</scope>
    <source>
        <strain evidence="3">CCUG 61697</strain>
    </source>
</reference>
<protein>
    <submittedName>
        <fullName evidence="2">SGNH/GDSL hydrolase family protein</fullName>
    </submittedName>
</protein>
<dbReference type="Gene3D" id="3.40.50.1110">
    <property type="entry name" value="SGNH hydrolase"/>
    <property type="match status" value="1"/>
</dbReference>